<evidence type="ECO:0000256" key="11">
    <source>
        <dbReference type="SAM" id="Phobius"/>
    </source>
</evidence>
<feature type="transmembrane region" description="Helical" evidence="11">
    <location>
        <begin position="9"/>
        <end position="28"/>
    </location>
</feature>
<dbReference type="GO" id="GO:0005886">
    <property type="term" value="C:plasma membrane"/>
    <property type="evidence" value="ECO:0007669"/>
    <property type="project" value="UniProtKB-SubCell"/>
</dbReference>
<dbReference type="EMBL" id="CP060636">
    <property type="protein sequence ID" value="QNM14180.1"/>
    <property type="molecule type" value="Genomic_DNA"/>
</dbReference>
<evidence type="ECO:0000256" key="6">
    <source>
        <dbReference type="ARBA" id="ARBA00022692"/>
    </source>
</evidence>
<dbReference type="RefSeq" id="WP_117454864.1">
    <property type="nucleotide sequence ID" value="NZ_CP060636.1"/>
</dbReference>
<feature type="domain" description="Histidine kinase" evidence="12">
    <location>
        <begin position="121"/>
        <end position="328"/>
    </location>
</feature>
<keyword evidence="7 13" id="KW-0418">Kinase</keyword>
<evidence type="ECO:0000313" key="13">
    <source>
        <dbReference type="EMBL" id="QNM14180.1"/>
    </source>
</evidence>
<dbReference type="AlphaFoldDB" id="A0A7G9GTP8"/>
<comment type="catalytic activity">
    <reaction evidence="1">
        <text>ATP + protein L-histidine = ADP + protein N-phospho-L-histidine.</text>
        <dbReference type="EC" id="2.7.13.3"/>
    </reaction>
</comment>
<keyword evidence="5" id="KW-0808">Transferase</keyword>
<dbReference type="EC" id="2.7.13.3" evidence="3"/>
<feature type="transmembrane region" description="Helical" evidence="11">
    <location>
        <begin position="40"/>
        <end position="59"/>
    </location>
</feature>
<dbReference type="InterPro" id="IPR003594">
    <property type="entry name" value="HATPase_dom"/>
</dbReference>
<reference evidence="13 14" key="1">
    <citation type="submission" date="2020-08" db="EMBL/GenBank/DDBJ databases">
        <authorList>
            <person name="Liu C."/>
            <person name="Sun Q."/>
        </authorList>
    </citation>
    <scope>NUCLEOTIDE SEQUENCE [LARGE SCALE GENOMIC DNA]</scope>
    <source>
        <strain evidence="13 14">NSJ-61</strain>
    </source>
</reference>
<keyword evidence="9" id="KW-0902">Two-component regulatory system</keyword>
<evidence type="ECO:0000259" key="12">
    <source>
        <dbReference type="PROSITE" id="PS50109"/>
    </source>
</evidence>
<name>A0A7G9GTP8_9FIRM</name>
<dbReference type="GO" id="GO:0016036">
    <property type="term" value="P:cellular response to phosphate starvation"/>
    <property type="evidence" value="ECO:0007669"/>
    <property type="project" value="TreeGrafter"/>
</dbReference>
<evidence type="ECO:0000256" key="10">
    <source>
        <dbReference type="ARBA" id="ARBA00023136"/>
    </source>
</evidence>
<dbReference type="InterPro" id="IPR005467">
    <property type="entry name" value="His_kinase_dom"/>
</dbReference>
<comment type="subcellular location">
    <subcellularLocation>
        <location evidence="2">Cell membrane</location>
        <topology evidence="2">Multi-pass membrane protein</topology>
    </subcellularLocation>
</comment>
<dbReference type="SUPFAM" id="SSF55874">
    <property type="entry name" value="ATPase domain of HSP90 chaperone/DNA topoisomerase II/histidine kinase"/>
    <property type="match status" value="1"/>
</dbReference>
<proteinExistence type="predicted"/>
<dbReference type="InterPro" id="IPR050351">
    <property type="entry name" value="BphY/WalK/GraS-like"/>
</dbReference>
<sequence>MKSYIKQKWMLLLGIVIVWMMNRVYYVYLSPVHIQQSDIYYMDFLIAIIILGLIVIDYYRTWKHHKEIDDLLECQEYIVCDDLHQPLYDHEALFIHNEQIYHQDIEDSYQKLCELQEYISRWSHEIKLPLAALHMMNERNDDVTLRMEIKEQCEKMEQLLHTMLTGCKTWNSHYDKKIELLSLKGIVDKSIRHQSFFLIKEHFEIDNQITDEKVLSDEQWLVYMLDQIIHNAIKYHKEQPKLSLYTEMKGNRTILHIRDNGIGICKEDILSVFEKGYTGNNVRNGEYKSTGMGLYFVRQIARMLEHQIEIVSIPQKYTDVCIIFDHHLDFFNITEL</sequence>
<accession>A0A7G9GTP8</accession>
<dbReference type="PROSITE" id="PS50109">
    <property type="entry name" value="HIS_KIN"/>
    <property type="match status" value="1"/>
</dbReference>
<dbReference type="Gene3D" id="3.30.565.10">
    <property type="entry name" value="Histidine kinase-like ATPase, C-terminal domain"/>
    <property type="match status" value="1"/>
</dbReference>
<dbReference type="PANTHER" id="PTHR45453:SF2">
    <property type="entry name" value="HISTIDINE KINASE"/>
    <property type="match status" value="1"/>
</dbReference>
<dbReference type="InterPro" id="IPR036890">
    <property type="entry name" value="HATPase_C_sf"/>
</dbReference>
<evidence type="ECO:0000256" key="4">
    <source>
        <dbReference type="ARBA" id="ARBA00022475"/>
    </source>
</evidence>
<evidence type="ECO:0000256" key="9">
    <source>
        <dbReference type="ARBA" id="ARBA00023012"/>
    </source>
</evidence>
<keyword evidence="6 11" id="KW-0812">Transmembrane</keyword>
<keyword evidence="8 11" id="KW-1133">Transmembrane helix</keyword>
<gene>
    <name evidence="13" type="ORF">H9Q80_09705</name>
</gene>
<dbReference type="GO" id="GO:0004721">
    <property type="term" value="F:phosphoprotein phosphatase activity"/>
    <property type="evidence" value="ECO:0007669"/>
    <property type="project" value="TreeGrafter"/>
</dbReference>
<organism evidence="13 14">
    <name type="scientific">[Eubacterium] hominis</name>
    <dbReference type="NCBI Taxonomy" id="2764325"/>
    <lineage>
        <taxon>Bacteria</taxon>
        <taxon>Bacillati</taxon>
        <taxon>Bacillota</taxon>
        <taxon>Erysipelotrichia</taxon>
        <taxon>Erysipelotrichales</taxon>
        <taxon>Erysipelotrichaceae</taxon>
        <taxon>Amedibacillus</taxon>
    </lineage>
</organism>
<keyword evidence="14" id="KW-1185">Reference proteome</keyword>
<evidence type="ECO:0000256" key="2">
    <source>
        <dbReference type="ARBA" id="ARBA00004651"/>
    </source>
</evidence>
<dbReference type="GO" id="GO:0000155">
    <property type="term" value="F:phosphorelay sensor kinase activity"/>
    <property type="evidence" value="ECO:0007669"/>
    <property type="project" value="TreeGrafter"/>
</dbReference>
<evidence type="ECO:0000313" key="14">
    <source>
        <dbReference type="Proteomes" id="UP000515856"/>
    </source>
</evidence>
<dbReference type="Pfam" id="PF02518">
    <property type="entry name" value="HATPase_c"/>
    <property type="match status" value="1"/>
</dbReference>
<evidence type="ECO:0000256" key="5">
    <source>
        <dbReference type="ARBA" id="ARBA00022679"/>
    </source>
</evidence>
<evidence type="ECO:0000256" key="8">
    <source>
        <dbReference type="ARBA" id="ARBA00022989"/>
    </source>
</evidence>
<evidence type="ECO:0000256" key="3">
    <source>
        <dbReference type="ARBA" id="ARBA00012438"/>
    </source>
</evidence>
<evidence type="ECO:0000256" key="1">
    <source>
        <dbReference type="ARBA" id="ARBA00000085"/>
    </source>
</evidence>
<dbReference type="PANTHER" id="PTHR45453">
    <property type="entry name" value="PHOSPHATE REGULON SENSOR PROTEIN PHOR"/>
    <property type="match status" value="1"/>
</dbReference>
<keyword evidence="4" id="KW-1003">Cell membrane</keyword>
<dbReference type="Proteomes" id="UP000515856">
    <property type="component" value="Chromosome"/>
</dbReference>
<dbReference type="SMART" id="SM00387">
    <property type="entry name" value="HATPase_c"/>
    <property type="match status" value="1"/>
</dbReference>
<keyword evidence="10 11" id="KW-0472">Membrane</keyword>
<evidence type="ECO:0000256" key="7">
    <source>
        <dbReference type="ARBA" id="ARBA00022777"/>
    </source>
</evidence>
<protein>
    <recommendedName>
        <fullName evidence="3">histidine kinase</fullName>
        <ecNumber evidence="3">2.7.13.3</ecNumber>
    </recommendedName>
</protein>
<dbReference type="KEGG" id="ehn:H9Q80_09705"/>